<feature type="domain" description="Plasmodium falciparum erythrocyte membrane protein-1 N-terminal segment" evidence="7">
    <location>
        <begin position="16"/>
        <end position="51"/>
    </location>
</feature>
<feature type="domain" description="Duffy-binding-like" evidence="4">
    <location>
        <begin position="1922"/>
        <end position="2066"/>
    </location>
</feature>
<name>A0A060RR78_PLARE</name>
<feature type="region of interest" description="Disordered" evidence="2">
    <location>
        <begin position="719"/>
        <end position="767"/>
    </location>
</feature>
<dbReference type="InterPro" id="IPR004258">
    <property type="entry name" value="DBL"/>
</dbReference>
<dbReference type="Pfam" id="PF15447">
    <property type="entry name" value="NTS"/>
    <property type="match status" value="1"/>
</dbReference>
<feature type="domain" description="Duffy-binding-like" evidence="9">
    <location>
        <begin position="1661"/>
        <end position="1809"/>
    </location>
</feature>
<keyword evidence="3" id="KW-0472">Membrane</keyword>
<reference evidence="10" key="2">
    <citation type="submission" date="2014-05" db="EMBL/GenBank/DDBJ databases">
        <title>The genome sequences of chimpanzee malaria parasites reveal the path to human adaptation.</title>
        <authorList>
            <person name="Otto T.D."/>
            <person name="Rayner J.C."/>
            <person name="Boehme U."/>
            <person name="Pain A."/>
            <person name="Spottiswoode N."/>
            <person name="Sanders M."/>
            <person name="Quail M."/>
            <person name="Ollomo B."/>
            <person name="Renaud F."/>
            <person name="Thomas A.W."/>
            <person name="Prugnolle F."/>
            <person name="Conway D.J."/>
            <person name="Newbold C."/>
            <person name="Berriman M."/>
        </authorList>
    </citation>
    <scope>NUCLEOTIDE SEQUENCE [LARGE SCALE GENOMIC DNA]</scope>
    <source>
        <strain evidence="10">CDC</strain>
    </source>
</reference>
<feature type="domain" description="Plasmodium falciparum erythrocyte membrane protein 1 acidic terminal segment" evidence="6">
    <location>
        <begin position="2485"/>
        <end position="2719"/>
    </location>
</feature>
<feature type="compositionally biased region" description="Polar residues" evidence="2">
    <location>
        <begin position="2403"/>
        <end position="2413"/>
    </location>
</feature>
<feature type="domain" description="Duffy-antigen binding" evidence="5">
    <location>
        <begin position="1327"/>
        <end position="1573"/>
    </location>
</feature>
<evidence type="ECO:0000259" key="4">
    <source>
        <dbReference type="Pfam" id="PF03011"/>
    </source>
</evidence>
<feature type="compositionally biased region" description="Low complexity" evidence="2">
    <location>
        <begin position="2628"/>
        <end position="2647"/>
    </location>
</feature>
<feature type="compositionally biased region" description="Basic and acidic residues" evidence="2">
    <location>
        <begin position="1508"/>
        <end position="1521"/>
    </location>
</feature>
<feature type="region of interest" description="Disordered" evidence="2">
    <location>
        <begin position="2403"/>
        <end position="2425"/>
    </location>
</feature>
<evidence type="ECO:0000313" key="10">
    <source>
        <dbReference type="EMBL" id="CDO63858.1"/>
    </source>
</evidence>
<feature type="compositionally biased region" description="Acidic residues" evidence="2">
    <location>
        <begin position="2087"/>
        <end position="2101"/>
    </location>
</feature>
<feature type="compositionally biased region" description="Pro residues" evidence="2">
    <location>
        <begin position="1247"/>
        <end position="1261"/>
    </location>
</feature>
<dbReference type="InterPro" id="IPR042202">
    <property type="entry name" value="Duffy-ag-bd_sf"/>
</dbReference>
<feature type="domain" description="Duffy-antigen binding" evidence="5">
    <location>
        <begin position="863"/>
        <end position="1049"/>
    </location>
</feature>
<dbReference type="Gene3D" id="1.20.1310.20">
    <property type="entry name" value="Duffy-antigen binding domain"/>
    <property type="match status" value="3"/>
</dbReference>
<feature type="region of interest" description="Disordered" evidence="2">
    <location>
        <begin position="2627"/>
        <end position="2659"/>
    </location>
</feature>
<dbReference type="Pfam" id="PF22672">
    <property type="entry name" value="DBL_C"/>
    <property type="match status" value="2"/>
</dbReference>
<proteinExistence type="predicted"/>
<protein>
    <submittedName>
        <fullName evidence="10">Erythrocyte membrane protein 1, EMP1</fullName>
    </submittedName>
</protein>
<feature type="compositionally biased region" description="Low complexity" evidence="2">
    <location>
        <begin position="2414"/>
        <end position="2425"/>
    </location>
</feature>
<feature type="domain" description="Duffy-binding-like" evidence="9">
    <location>
        <begin position="314"/>
        <end position="473"/>
    </location>
</feature>
<feature type="region of interest" description="Disordered" evidence="2">
    <location>
        <begin position="1301"/>
        <end position="1326"/>
    </location>
</feature>
<feature type="coiled-coil region" evidence="1">
    <location>
        <begin position="1724"/>
        <end position="1751"/>
    </location>
</feature>
<feature type="compositionally biased region" description="Basic and acidic residues" evidence="2">
    <location>
        <begin position="2173"/>
        <end position="2190"/>
    </location>
</feature>
<dbReference type="Proteomes" id="UP000027581">
    <property type="component" value="Unassembled WGS sequence"/>
</dbReference>
<feature type="compositionally biased region" description="Basic and acidic residues" evidence="2">
    <location>
        <begin position="1234"/>
        <end position="1244"/>
    </location>
</feature>
<dbReference type="InterPro" id="IPR029210">
    <property type="entry name" value="PfEMP1_NTS"/>
</dbReference>
<reference evidence="10" key="1">
    <citation type="submission" date="2014-01" db="EMBL/GenBank/DDBJ databases">
        <authorList>
            <person name="Aslett M."/>
        </authorList>
    </citation>
    <scope>NUCLEOTIDE SEQUENCE</scope>
    <source>
        <strain evidence="10">CDC</strain>
    </source>
</reference>
<keyword evidence="11" id="KW-1185">Reference proteome</keyword>
<dbReference type="VEuPathDB" id="PlasmoDB:PRG01_0305600"/>
<feature type="compositionally biased region" description="Low complexity" evidence="2">
    <location>
        <begin position="2203"/>
        <end position="2213"/>
    </location>
</feature>
<evidence type="ECO:0000313" key="11">
    <source>
        <dbReference type="Proteomes" id="UP000027581"/>
    </source>
</evidence>
<dbReference type="VEuPathDB" id="PlasmoDB:PRCDC_0808200"/>
<dbReference type="FunFam" id="1.10.1900.40:FF:000001">
    <property type="entry name" value="Erythrocyte membrane protein 1"/>
    <property type="match status" value="1"/>
</dbReference>
<dbReference type="Gene3D" id="1.20.58.1930">
    <property type="match status" value="2"/>
</dbReference>
<evidence type="ECO:0000256" key="1">
    <source>
        <dbReference type="SAM" id="Coils"/>
    </source>
</evidence>
<dbReference type="InterPro" id="IPR044932">
    <property type="entry name" value="PfEMP1_ATS_sf"/>
</dbReference>
<dbReference type="EMBL" id="HG810769">
    <property type="protein sequence ID" value="CDO63858.1"/>
    <property type="molecule type" value="Genomic_DNA"/>
</dbReference>
<dbReference type="InterPro" id="IPR041480">
    <property type="entry name" value="CIDR1_gamma"/>
</dbReference>
<dbReference type="GO" id="GO:0016020">
    <property type="term" value="C:membrane"/>
    <property type="evidence" value="ECO:0007669"/>
    <property type="project" value="InterPro"/>
</dbReference>
<evidence type="ECO:0000259" key="6">
    <source>
        <dbReference type="Pfam" id="PF15445"/>
    </source>
</evidence>
<dbReference type="FunFam" id="1.20.58.1930:FF:000001">
    <property type="entry name" value="Erythrocyte membrane protein 1, PfEMP1"/>
    <property type="match status" value="1"/>
</dbReference>
<accession>A0A060RR78</accession>
<dbReference type="InterPro" id="IPR008602">
    <property type="entry name" value="Duffy-antigen-binding"/>
</dbReference>
<feature type="region of interest" description="Disordered" evidence="2">
    <location>
        <begin position="1349"/>
        <end position="1398"/>
    </location>
</feature>
<feature type="region of interest" description="Disordered" evidence="2">
    <location>
        <begin position="2067"/>
        <end position="2217"/>
    </location>
</feature>
<dbReference type="Pfam" id="PF15445">
    <property type="entry name" value="ATS"/>
    <property type="match status" value="2"/>
</dbReference>
<organism evidence="10 11">
    <name type="scientific">Plasmodium reichenowi</name>
    <dbReference type="NCBI Taxonomy" id="5854"/>
    <lineage>
        <taxon>Eukaryota</taxon>
        <taxon>Sar</taxon>
        <taxon>Alveolata</taxon>
        <taxon>Apicomplexa</taxon>
        <taxon>Aconoidasida</taxon>
        <taxon>Haemosporida</taxon>
        <taxon>Plasmodiidae</taxon>
        <taxon>Plasmodium</taxon>
        <taxon>Plasmodium (Laverania)</taxon>
    </lineage>
</organism>
<gene>
    <name evidence="10" type="primary">VAR</name>
    <name evidence="10" type="ORF">PRCDC_0808200</name>
</gene>
<feature type="domain" description="Cysteine-rich interdomain region 1 gamma" evidence="8">
    <location>
        <begin position="1852"/>
        <end position="1904"/>
    </location>
</feature>
<keyword evidence="1" id="KW-0175">Coiled coil</keyword>
<evidence type="ECO:0000259" key="8">
    <source>
        <dbReference type="Pfam" id="PF18562"/>
    </source>
</evidence>
<evidence type="ECO:0000259" key="5">
    <source>
        <dbReference type="Pfam" id="PF05424"/>
    </source>
</evidence>
<evidence type="ECO:0000256" key="2">
    <source>
        <dbReference type="SAM" id="MobiDB-lite"/>
    </source>
</evidence>
<feature type="transmembrane region" description="Helical" evidence="3">
    <location>
        <begin position="2220"/>
        <end position="2240"/>
    </location>
</feature>
<dbReference type="InterPro" id="IPR054595">
    <property type="entry name" value="DBL_C"/>
</dbReference>
<feature type="region of interest" description="Disordered" evidence="2">
    <location>
        <begin position="1234"/>
        <end position="1264"/>
    </location>
</feature>
<sequence length="2719" mass="309129">MAPGHPHRGGKEEDASVKHLFHRIGGIIQEQAHNAAHEFRNKLHGNLSHATYRGTRTGVTSACELDHKFETSGTTGHSNPCEGRQPVRFSDTKGAYCYRKGIKGNDEGTGGACAPFRRLHLCDKNLEQIEPHQVTTTDNLLADVCLAALHEGQSLVEKYKEYKAQNHDFDTDICTVLERSFADIGDIIRGKDLFLGYKQGKKQLEDKLIKIFEKIYKDLTNNEIKDVTKRNAAKKHYEDDEKDGKFFKLREDWWDANRNEVWKAITCKAEEGDKYNVIGSDGNITPSARGHCKGIADVPTNLDYVPQYLRWFEEWGEEFCRKRKKKLENAIKNCRQKEDKNKYCDLNGYDCEKTARGQNKFFPDSDCNKCSVACKPFVKWIDDKKQEFLKQKVKYENAIKEDGTIITTSNGTINNLYVKDFYDILKEQYGKVENFLGLLSKEEICKEHPEVGEKKKTSINFNENSEDIFSHTEYCQACPWCGVDCRNGGNCTKKQDNSCQEQIPEKKYDHTNTTEIPILTPDTTKTNILRKYNNFCSDSKIKNDEWKCHYEHTDQSNICVLQDENVNTKKQKDMSYNVFFYRSIIDMLIDSIEWREKHDKCLKKDNNQCVKSCNRNCACYKKWIDKKKEEFEKIREHFRKQGDMLQDKKHLTDPDTTLKFILDVSFLEDIEKAYEDQKQVEKIKKRLEKKMDKDFDSSRTNTSIDDFLQEEEQFSIECKKCQEPQDTGVGRSLPPRGNDIHDDDDEKPKQKDSRINPCSGETGKKEYPVVAQKVAQKLHEETQKQLDGNTRSVLKADAKQGTYTRGGIGSKLTDACSITDKHTNDNRSNNDYKGPCTGKGDGFKIGDIWKTNGELQIKDPYLFLPPRRQHFCTSNLEKIHVGSTGLKGANAIHSLLGDVLLSANKQAEWIKVKYKQNEGKEDLNDPHDQATVCRAMKYSFADIGDIIKGTDLWDKKREEQKTQENLVTIFGKIKGELEDKLNGIYDKDTNPNHKQLRSDWWEVNREKVWDAMKCHISELKDTSVDPSSKGHCGYSEHPPYDDYIPQRLRWMTEWAEWYCKEQYKLYEELEDACTTCKNSGQRCTKDSGNGECAKCTTACTTYKNKIKEWANQWTKMQIQYAQLYGQAKTASASTFFGGTGPDYKQVVDFLRKLKKQYEEAARSSSVITESPYESAPGYIHQEAHITECDTQREFCEKKNDSAGITTNEKYALTLEPHEYKGACNCMKNVVSRQEERARSERGEDQPLVPPRRPEPSGPVEPPKVEVDHNVCETVKKALEDNTALQKACDIKYNKGKNYGWRCIPTNTTNTSEATGPSVDKSGEKGAICIPPRRRRLYIGRLTQWAATVNGTTSETSQDSKELPNGDGAGSDQTASESSVPTAPQSGGPSTSEGSAQTALQREAELLKAFVESAAVETFFLWDRYKKIKAKEDIENQTANETVTDKSDAGKKLQETLEKGDIPDEFKRQMFYTLGDYRDICMGKAPNGIDEVITSVGSDKDTSHIKIKDISDKIKQTLEKPNGDTSRGPSSSSHSGQPSSRSVKDPSSWWEENGPHIWRGMVCALTYDTNIQSGEKPARLEAVYNKFFGNKNPLNTNNVPGALTPPDTITGTYKDNYDYTTVAIDAKETEAILTGDSNINAASGTKLKDFVKRPPYFRWLEEWADEFCRKQKHKLYIIEKDCRGKNGEKECSGDGFNCDDESPKKEGIFETFLCPSCGKHCRFYKKWIERKKDEYEKQQKAYEQQKKDAEGNNNDYKEFSAKLKTWPNAVSFLEKLKDGPCKNNTDSVKDKTGNSHITFDESSDTFQHTEHCGPCSVFGVNCNNGSCRNGGNTKVECNKGKINAKDIVTMENSTVLEMRVSDNTESGKEFDDLKECKDAGIFTGIRKDEWKCGYVCGVDLCKAEKAKGQKGNGENTIIQIRVLFKRWLEYFLQDYNRIRKKINQCVNNKTSTSCIKGCYKNCDCVEKWIGKKREEWEKINSNYLKQYIPEDNNDGNNLKSFLEQAPFHNEVQNAIKPCDDLTKFESFCGLNSHESSEKKVNKEDTPKDLVECLLQKLEKKIKECTSLPRDESQPTCVNSSLSGKESPLVEDVDEEEENEEENQVEHPQICKGVIQPEKEKEVETCDTAVTPSETKDSSGTEDTTGENVDGKPKAEEDTESPPAGPEAATEDSEDSNKDTKEPAESQPKEKQPVPAPTPAESQPEEQLPPQLDQPTNSISDILSSTIPFGIAIALTSIAFLFLKVTNKYMCGICVCFVCGYMCFCGFGKKTKSSVDMLRVLQIPQNDYGMPTKLSSNRYIPYKSAQYRGKRYIYLEGDSSGDEKYAFMSDTTDVTSSESEYEEFDINDIYVPGSPKYKTLIEVVLEPSHSGDHTPSDNTPSNKFTDNEWNQLKDEFISNMLQNEQNDVPNDYTSGNSPTNTNNTTPSHDIVDNNTHPTMSHDIVDNNTHPTMSHDNVDNNIHPTTSHDNMDEKPFVMSIHDRNLLNTDNMDEKPFVMSIHDRNLLNGEEYSYDMSNNIGNNDLYSDIYPTSDNHHPYSGIDLINDTLSGGNHDIYDEILKRKENELFGTEHPKHTTTNRVATKICDDPITNQLELFHKWLDRHRNMCDQWDTNNKKEEFLDKLKEEWNKDNNNSGNKNSNIPSNIPNSDIQTSDIHSGKLSDMHSGKLSDILSDNNIHSDIPHVLNSDVSIQIDMDDPKPINALTNMDTIIDNLEKYSEPY</sequence>
<keyword evidence="3" id="KW-0812">Transmembrane</keyword>
<evidence type="ECO:0000259" key="7">
    <source>
        <dbReference type="Pfam" id="PF15447"/>
    </source>
</evidence>
<dbReference type="Pfam" id="PF03011">
    <property type="entry name" value="PFEMP"/>
    <property type="match status" value="2"/>
</dbReference>
<dbReference type="Gene3D" id="1.20.58.830">
    <property type="match status" value="3"/>
</dbReference>
<evidence type="ECO:0000256" key="3">
    <source>
        <dbReference type="SAM" id="Phobius"/>
    </source>
</evidence>
<dbReference type="Pfam" id="PF05424">
    <property type="entry name" value="Duffy_binding"/>
    <property type="match status" value="3"/>
</dbReference>
<feature type="compositionally biased region" description="Polar residues" evidence="2">
    <location>
        <begin position="1304"/>
        <end position="1314"/>
    </location>
</feature>
<dbReference type="InterPro" id="IPR029211">
    <property type="entry name" value="PfEMP1_ATS"/>
</dbReference>
<feature type="domain" description="Duffy-binding-like" evidence="4">
    <location>
        <begin position="579"/>
        <end position="723"/>
    </location>
</feature>
<dbReference type="Gene3D" id="1.10.1900.40">
    <property type="entry name" value="Acidic terminal segments, variant surface antigen of PfEMP1"/>
    <property type="match status" value="2"/>
</dbReference>
<dbReference type="FunFam" id="1.20.58.830:FF:000005">
    <property type="entry name" value="Erythrocyte membrane protein 1, PfEMP1"/>
    <property type="match status" value="1"/>
</dbReference>
<dbReference type="PhylomeDB" id="A0A060RR78"/>
<feature type="domain" description="Duffy-antigen binding" evidence="5">
    <location>
        <begin position="111"/>
        <end position="310"/>
    </location>
</feature>
<dbReference type="SUPFAM" id="SSF140924">
    <property type="entry name" value="Duffy binding domain-like"/>
    <property type="match status" value="5"/>
</dbReference>
<dbReference type="Pfam" id="PF18562">
    <property type="entry name" value="CIDR1_gamma"/>
    <property type="match status" value="1"/>
</dbReference>
<evidence type="ECO:0000259" key="9">
    <source>
        <dbReference type="Pfam" id="PF22672"/>
    </source>
</evidence>
<feature type="domain" description="Plasmodium falciparum erythrocyte membrane protein 1 acidic terminal segment" evidence="6">
    <location>
        <begin position="2249"/>
        <end position="2439"/>
    </location>
</feature>
<feature type="region of interest" description="Disordered" evidence="2">
    <location>
        <begin position="1508"/>
        <end position="1548"/>
    </location>
</feature>
<dbReference type="GO" id="GO:0046789">
    <property type="term" value="F:host cell surface receptor binding"/>
    <property type="evidence" value="ECO:0007669"/>
    <property type="project" value="InterPro"/>
</dbReference>
<feature type="compositionally biased region" description="Polar residues" evidence="2">
    <location>
        <begin position="1370"/>
        <end position="1398"/>
    </location>
</feature>
<feature type="compositionally biased region" description="Polar residues" evidence="2">
    <location>
        <begin position="2072"/>
        <end position="2082"/>
    </location>
</feature>
<feature type="compositionally biased region" description="Low complexity" evidence="2">
    <location>
        <begin position="1525"/>
        <end position="1540"/>
    </location>
</feature>
<keyword evidence="3" id="KW-1133">Transmembrane helix</keyword>
<feature type="transmembrane region" description="Helical" evidence="3">
    <location>
        <begin position="2247"/>
        <end position="2267"/>
    </location>
</feature>